<dbReference type="InterPro" id="IPR006665">
    <property type="entry name" value="OmpA-like"/>
</dbReference>
<comment type="caution">
    <text evidence="3">The sequence shown here is derived from an EMBL/GenBank/DDBJ whole genome shotgun (WGS) entry which is preliminary data.</text>
</comment>
<dbReference type="InterPro" id="IPR050330">
    <property type="entry name" value="Bact_OuterMem_StrucFunc"/>
</dbReference>
<dbReference type="PROSITE" id="PS51123">
    <property type="entry name" value="OMPA_2"/>
    <property type="match status" value="1"/>
</dbReference>
<feature type="domain" description="OmpA-like" evidence="2">
    <location>
        <begin position="464"/>
        <end position="587"/>
    </location>
</feature>
<dbReference type="CDD" id="cd07185">
    <property type="entry name" value="OmpA_C-like"/>
    <property type="match status" value="1"/>
</dbReference>
<sequence length="587" mass="64628">MEDKRTSENDIHSVQSLLFGEHNEHITAAVRKEARAIVTEVITEALDDRQKIDASLVTTIAPLMEKAISKSIESNKASIIDSLYPVLGGLVRKSVAVFFNSFLAKLNYLIEHSLTIKGLRWRIEAWRQGVEFSDYVLKQSLVYRVESVMLIHRPSGTLLCDAQVENSQCNDPVLMSAMLSAINDFMADSFNSQQDVVLESIAAENITLIITCTPHAILAGAVSGTVPKELTYLLQQTLEAIHGTFTNELASFKGDTSTLEQVKPELESCLIAELQPKQASSKAHWLVVILLITTTLVFGNKAFNTWQQSTLVTAIEALPVPPGVVIQQLEWHEDKLYINYLRDPTAVELSDWLNSHLASQNPLSEKLLSKQYDPAQLMLIETPFISLAPELINQKVAHLLADTQLTYVTENQNLKLNGTVDRFTFANLMERLRLLPGLSNIDTNDVLVTGNALSNEEKQRLMLDNMLANLALSPIDFATKSAELTAEMQLVLSELAKQLTSINTLSNSLGVKLGIILTGYSDSTGSKALNLELSQQRANNVKAALILRNVPSNLLFAVGIGELPLTQISSASRKVLVSSITLASIEE</sequence>
<keyword evidence="1" id="KW-0472">Membrane</keyword>
<dbReference type="InterPro" id="IPR036737">
    <property type="entry name" value="OmpA-like_sf"/>
</dbReference>
<evidence type="ECO:0000313" key="4">
    <source>
        <dbReference type="Proteomes" id="UP000256899"/>
    </source>
</evidence>
<dbReference type="EMBL" id="QUOT01000001">
    <property type="protein sequence ID" value="REL30397.1"/>
    <property type="molecule type" value="Genomic_DNA"/>
</dbReference>
<evidence type="ECO:0000259" key="2">
    <source>
        <dbReference type="PROSITE" id="PS51123"/>
    </source>
</evidence>
<evidence type="ECO:0000256" key="1">
    <source>
        <dbReference type="PROSITE-ProRule" id="PRU00473"/>
    </source>
</evidence>
<keyword evidence="4" id="KW-1185">Reference proteome</keyword>
<dbReference type="Gene3D" id="3.30.1330.60">
    <property type="entry name" value="OmpA-like domain"/>
    <property type="match status" value="1"/>
</dbReference>
<organism evidence="3 4">
    <name type="scientific">Thalassotalea euphylliae</name>
    <dbReference type="NCBI Taxonomy" id="1655234"/>
    <lineage>
        <taxon>Bacteria</taxon>
        <taxon>Pseudomonadati</taxon>
        <taxon>Pseudomonadota</taxon>
        <taxon>Gammaproteobacteria</taxon>
        <taxon>Alteromonadales</taxon>
        <taxon>Colwelliaceae</taxon>
        <taxon>Thalassotalea</taxon>
    </lineage>
</organism>
<proteinExistence type="predicted"/>
<dbReference type="PANTHER" id="PTHR30329:SF21">
    <property type="entry name" value="LIPOPROTEIN YIAD-RELATED"/>
    <property type="match status" value="1"/>
</dbReference>
<dbReference type="Proteomes" id="UP000256899">
    <property type="component" value="Unassembled WGS sequence"/>
</dbReference>
<name>A0A3E0U1C3_9GAMM</name>
<dbReference type="GO" id="GO:0016020">
    <property type="term" value="C:membrane"/>
    <property type="evidence" value="ECO:0007669"/>
    <property type="project" value="UniProtKB-UniRule"/>
</dbReference>
<dbReference type="PANTHER" id="PTHR30329">
    <property type="entry name" value="STATOR ELEMENT OF FLAGELLAR MOTOR COMPLEX"/>
    <property type="match status" value="1"/>
</dbReference>
<dbReference type="AlphaFoldDB" id="A0A3E0U1C3"/>
<gene>
    <name evidence="3" type="ORF">DXX94_06570</name>
</gene>
<accession>A0A3E0U1C3</accession>
<protein>
    <submittedName>
        <fullName evidence="3">OmpA family protein</fullName>
    </submittedName>
</protein>
<dbReference type="SUPFAM" id="SSF103088">
    <property type="entry name" value="OmpA-like"/>
    <property type="match status" value="1"/>
</dbReference>
<dbReference type="Pfam" id="PF00691">
    <property type="entry name" value="OmpA"/>
    <property type="match status" value="1"/>
</dbReference>
<dbReference type="RefSeq" id="WP_116014678.1">
    <property type="nucleotide sequence ID" value="NZ_QUOT01000001.1"/>
</dbReference>
<evidence type="ECO:0000313" key="3">
    <source>
        <dbReference type="EMBL" id="REL30397.1"/>
    </source>
</evidence>
<reference evidence="4" key="1">
    <citation type="submission" date="2018-08" db="EMBL/GenBank/DDBJ databases">
        <title>Thalassotalea euphylliae genome.</title>
        <authorList>
            <person name="Summers S."/>
            <person name="Rice S.A."/>
            <person name="Freckelton M.L."/>
            <person name="Nedved B.T."/>
            <person name="Hadfield M.G."/>
        </authorList>
    </citation>
    <scope>NUCLEOTIDE SEQUENCE [LARGE SCALE GENOMIC DNA]</scope>
    <source>
        <strain evidence="4">H3</strain>
    </source>
</reference>